<evidence type="ECO:0000313" key="1">
    <source>
        <dbReference type="EMBL" id="TDG13967.1"/>
    </source>
</evidence>
<organism evidence="1 2">
    <name type="scientific">Seongchinamella unica</name>
    <dbReference type="NCBI Taxonomy" id="2547392"/>
    <lineage>
        <taxon>Bacteria</taxon>
        <taxon>Pseudomonadati</taxon>
        <taxon>Pseudomonadota</taxon>
        <taxon>Gammaproteobacteria</taxon>
        <taxon>Cellvibrionales</taxon>
        <taxon>Halieaceae</taxon>
        <taxon>Seongchinamella</taxon>
    </lineage>
</organism>
<dbReference type="RefSeq" id="WP_133212465.1">
    <property type="nucleotide sequence ID" value="NZ_SMSE01000002.1"/>
</dbReference>
<protein>
    <submittedName>
        <fullName evidence="1">Uncharacterized protein</fullName>
    </submittedName>
</protein>
<accession>A0A4R5LT86</accession>
<dbReference type="Proteomes" id="UP000295554">
    <property type="component" value="Unassembled WGS sequence"/>
</dbReference>
<dbReference type="EMBL" id="SMSE01000002">
    <property type="protein sequence ID" value="TDG13967.1"/>
    <property type="molecule type" value="Genomic_DNA"/>
</dbReference>
<sequence length="236" mass="26777">MSYETKKMLSSLEKFKFLKEVIDNSKTADDAQVYIREQLGRQPTEKEIELFNDRRKIAISTFDDGFKNVIGLNAQNAGYVVEYFPKASRQYAPAEALFWTTAIASWDYGDGEEFYKLLGGDKPIPTPLRPVIAGIARGDRRPANMKNAKIKGIKRAIYGFSLWSSSGVLKKATEQNQVIAMNVGREPMDTLADSRACHKFVMGFIKIAHNYSDTQIKNLKREFGDKFEEIWSHGKS</sequence>
<reference evidence="1 2" key="1">
    <citation type="submission" date="2019-03" db="EMBL/GenBank/DDBJ databases">
        <title>Seongchinamella monodicae gen. nov., sp. nov., a novel member of the Gammaproteobacteria isolated from a tidal mudflat of beach.</title>
        <authorList>
            <person name="Yang H.G."/>
            <person name="Kang J.W."/>
            <person name="Lee S.D."/>
        </authorList>
    </citation>
    <scope>NUCLEOTIDE SEQUENCE [LARGE SCALE GENOMIC DNA]</scope>
    <source>
        <strain evidence="1 2">GH4-78</strain>
    </source>
</reference>
<dbReference type="AlphaFoldDB" id="A0A4R5LT86"/>
<keyword evidence="2" id="KW-1185">Reference proteome</keyword>
<name>A0A4R5LT86_9GAMM</name>
<evidence type="ECO:0000313" key="2">
    <source>
        <dbReference type="Proteomes" id="UP000295554"/>
    </source>
</evidence>
<proteinExistence type="predicted"/>
<comment type="caution">
    <text evidence="1">The sequence shown here is derived from an EMBL/GenBank/DDBJ whole genome shotgun (WGS) entry which is preliminary data.</text>
</comment>
<gene>
    <name evidence="1" type="ORF">E2F43_10760</name>
</gene>